<evidence type="ECO:0000313" key="2">
    <source>
        <dbReference type="EMBL" id="GAM37899.1"/>
    </source>
</evidence>
<keyword evidence="1" id="KW-0560">Oxidoreductase</keyword>
<comment type="caution">
    <text evidence="2">The sequence shown here is derived from an EMBL/GenBank/DDBJ whole genome shotgun (WGS) entry which is preliminary data.</text>
</comment>
<dbReference type="AlphaFoldDB" id="A0A6V8HAF5"/>
<reference evidence="3" key="1">
    <citation type="journal article" date="2015" name="Genome Announc.">
        <title>Draft genome sequence of Talaromyces cellulolyticus strain Y-94, a source of lignocellulosic biomass-degrading enzymes.</title>
        <authorList>
            <person name="Fujii T."/>
            <person name="Koike H."/>
            <person name="Sawayama S."/>
            <person name="Yano S."/>
            <person name="Inoue H."/>
        </authorList>
    </citation>
    <scope>NUCLEOTIDE SEQUENCE [LARGE SCALE GENOMIC DNA]</scope>
    <source>
        <strain evidence="3">Y-94</strain>
    </source>
</reference>
<proteinExistence type="predicted"/>
<dbReference type="Pfam" id="PF14027">
    <property type="entry name" value="Questin_oxidase"/>
    <property type="match status" value="1"/>
</dbReference>
<gene>
    <name evidence="2" type="ORF">TCE0_033f08208</name>
</gene>
<dbReference type="PANTHER" id="PTHR35870">
    <property type="entry name" value="PROTEIN, PUTATIVE (AFU_ORTHOLOGUE AFUA_5G03330)-RELATED"/>
    <property type="match status" value="1"/>
</dbReference>
<dbReference type="InterPro" id="IPR025337">
    <property type="entry name" value="Questin_oxidase-like"/>
</dbReference>
<dbReference type="Proteomes" id="UP000053095">
    <property type="component" value="Unassembled WGS sequence"/>
</dbReference>
<protein>
    <submittedName>
        <fullName evidence="2">Uncharacterized protein</fullName>
    </submittedName>
</protein>
<evidence type="ECO:0000313" key="3">
    <source>
        <dbReference type="Proteomes" id="UP000053095"/>
    </source>
</evidence>
<organism evidence="2 3">
    <name type="scientific">Talaromyces pinophilus</name>
    <name type="common">Penicillium pinophilum</name>
    <dbReference type="NCBI Taxonomy" id="128442"/>
    <lineage>
        <taxon>Eukaryota</taxon>
        <taxon>Fungi</taxon>
        <taxon>Dikarya</taxon>
        <taxon>Ascomycota</taxon>
        <taxon>Pezizomycotina</taxon>
        <taxon>Eurotiomycetes</taxon>
        <taxon>Eurotiomycetidae</taxon>
        <taxon>Eurotiales</taxon>
        <taxon>Trichocomaceae</taxon>
        <taxon>Talaromyces</taxon>
        <taxon>Talaromyces sect. Talaromyces</taxon>
    </lineage>
</organism>
<accession>A0A6V8HAF5</accession>
<dbReference type="PANTHER" id="PTHR35870:SF7">
    <property type="entry name" value="BAEYER-VILLIGER OXIDASE MDPL"/>
    <property type="match status" value="1"/>
</dbReference>
<dbReference type="EMBL" id="DF933829">
    <property type="protein sequence ID" value="GAM37899.1"/>
    <property type="molecule type" value="Genomic_DNA"/>
</dbReference>
<keyword evidence="3" id="KW-1185">Reference proteome</keyword>
<dbReference type="GO" id="GO:0016491">
    <property type="term" value="F:oxidoreductase activity"/>
    <property type="evidence" value="ECO:0007669"/>
    <property type="project" value="UniProtKB-KW"/>
</dbReference>
<sequence length="449" mass="49944">MATTTTQQIRLSGEDLGLGRISENPAGSIETANALLQKNHDIYHIFWRDVGGHNHIAHSVLSILALGGSPSDLQRAYDDGAEIQRPIPPLDLDIVKGLADPAFFRKNIGNIDQYTNFLVFFEQEIAVKGWKQVLQEYVFSRTPNAETIFAQLYEGAYHPIIHLGFGVEFELPSIIAEGLAQAAVHDSAGLETFFKETEELVAAAAASGPESKPLITLYDEVRATDKIRTAARLQDGPVRVRDGVLGRAGKEIAALASQYRIKPTELERATAEMINLSAYSAGAAQRPGKKRKIDFFHMHNVNCSIFFTAFNNQPWISLEDKVRLVERKARLDLVWYAASAAAELHLEAIVNYKPTFTAGLDWKGLYDAVNKTHDDGHVAKFVRAINNGEKVSKPFEKGEGSEHFPVKGESWFKLAQMAYDTTHNEEVDDKWIWGVGYNPLWAKIPALEE</sequence>
<name>A0A6V8HAF5_TALPI</name>
<evidence type="ECO:0000256" key="1">
    <source>
        <dbReference type="ARBA" id="ARBA00023002"/>
    </source>
</evidence>